<proteinExistence type="inferred from homology"/>
<dbReference type="InterPro" id="IPR006016">
    <property type="entry name" value="UspA"/>
</dbReference>
<evidence type="ECO:0000313" key="3">
    <source>
        <dbReference type="EMBL" id="ARP98755.1"/>
    </source>
</evidence>
<accession>A0A1W6ZNA0</accession>
<dbReference type="STRING" id="1235591.CAK95_06460"/>
<sequence>MLKRILVLLDETPSSATARDYALRLAHATGAEVAGLAGIDLSYIKVPMPGAVGAAAYKAKLEQELKTQADETLQRIRETFERECTEQNLPFTWLSFEGDPAEHLHLAAETRDIIVTGHDTAFHGDTRNELPEMLSNLLLATPRPVVLCPDERVNERDVLIAYDGSLPAMRAVQLFALLGLWRGSRIHVTSIDTDHALATRKAHHVVEYLQTHDYRAEAHPIGSNLHPSDVLRSQVIDRNIGTLVMGAYGRRGLQSFLFGSTTKSLVQTPPCPLFVYH</sequence>
<dbReference type="KEGG" id="psin:CAK95_06460"/>
<feature type="domain" description="UspA" evidence="2">
    <location>
        <begin position="1"/>
        <end position="113"/>
    </location>
</feature>
<keyword evidence="4" id="KW-1185">Reference proteome</keyword>
<dbReference type="Gene3D" id="3.40.50.12370">
    <property type="match status" value="1"/>
</dbReference>
<dbReference type="PANTHER" id="PTHR46268">
    <property type="entry name" value="STRESS RESPONSE PROTEIN NHAX"/>
    <property type="match status" value="1"/>
</dbReference>
<dbReference type="RefSeq" id="WP_086087175.1">
    <property type="nucleotide sequence ID" value="NZ_CP021112.1"/>
</dbReference>
<organism evidence="3 4">
    <name type="scientific">Pseudorhodoplanes sinuspersici</name>
    <dbReference type="NCBI Taxonomy" id="1235591"/>
    <lineage>
        <taxon>Bacteria</taxon>
        <taxon>Pseudomonadati</taxon>
        <taxon>Pseudomonadota</taxon>
        <taxon>Alphaproteobacteria</taxon>
        <taxon>Hyphomicrobiales</taxon>
        <taxon>Pseudorhodoplanes</taxon>
    </lineage>
</organism>
<dbReference type="Proteomes" id="UP000194137">
    <property type="component" value="Chromosome"/>
</dbReference>
<comment type="similarity">
    <text evidence="1">Belongs to the universal stress protein A family.</text>
</comment>
<evidence type="ECO:0000313" key="4">
    <source>
        <dbReference type="Proteomes" id="UP000194137"/>
    </source>
</evidence>
<evidence type="ECO:0000256" key="1">
    <source>
        <dbReference type="ARBA" id="ARBA00008791"/>
    </source>
</evidence>
<feature type="domain" description="UspA" evidence="2">
    <location>
        <begin position="156"/>
        <end position="276"/>
    </location>
</feature>
<dbReference type="PANTHER" id="PTHR46268:SF15">
    <property type="entry name" value="UNIVERSAL STRESS PROTEIN HP_0031"/>
    <property type="match status" value="1"/>
</dbReference>
<dbReference type="OrthoDB" id="9804721at2"/>
<dbReference type="InterPro" id="IPR006015">
    <property type="entry name" value="Universal_stress_UspA"/>
</dbReference>
<evidence type="ECO:0000259" key="2">
    <source>
        <dbReference type="Pfam" id="PF00582"/>
    </source>
</evidence>
<reference evidence="3 4" key="1">
    <citation type="submission" date="2017-05" db="EMBL/GenBank/DDBJ databases">
        <title>Full genome sequence of Pseudorhodoplanes sinuspersici.</title>
        <authorList>
            <person name="Dastgheib S.M.M."/>
            <person name="Shavandi M."/>
            <person name="Tirandaz H."/>
        </authorList>
    </citation>
    <scope>NUCLEOTIDE SEQUENCE [LARGE SCALE GENOMIC DNA]</scope>
    <source>
        <strain evidence="3 4">RIPI110</strain>
    </source>
</reference>
<name>A0A1W6ZNA0_9HYPH</name>
<dbReference type="AlphaFoldDB" id="A0A1W6ZNA0"/>
<dbReference type="EMBL" id="CP021112">
    <property type="protein sequence ID" value="ARP98755.1"/>
    <property type="molecule type" value="Genomic_DNA"/>
</dbReference>
<protein>
    <submittedName>
        <fullName evidence="3">Universal stress protein UspA</fullName>
    </submittedName>
</protein>
<dbReference type="CDD" id="cd00293">
    <property type="entry name" value="USP-like"/>
    <property type="match status" value="2"/>
</dbReference>
<dbReference type="PRINTS" id="PR01438">
    <property type="entry name" value="UNVRSLSTRESS"/>
</dbReference>
<dbReference type="SUPFAM" id="SSF52402">
    <property type="entry name" value="Adenine nucleotide alpha hydrolases-like"/>
    <property type="match status" value="2"/>
</dbReference>
<dbReference type="Pfam" id="PF00582">
    <property type="entry name" value="Usp"/>
    <property type="match status" value="2"/>
</dbReference>
<gene>
    <name evidence="3" type="ORF">CAK95_06460</name>
</gene>